<dbReference type="OrthoDB" id="10264412at2759"/>
<dbReference type="InterPro" id="IPR050081">
    <property type="entry name" value="Ile-tRNA_ligase"/>
</dbReference>
<dbReference type="GO" id="GO:0032543">
    <property type="term" value="P:mitochondrial translation"/>
    <property type="evidence" value="ECO:0007669"/>
    <property type="project" value="TreeGrafter"/>
</dbReference>
<accession>A0A843VIL4</accession>
<keyword evidence="3" id="KW-0067">ATP-binding</keyword>
<dbReference type="Pfam" id="PF00133">
    <property type="entry name" value="tRNA-synt_1"/>
    <property type="match status" value="1"/>
</dbReference>
<protein>
    <recommendedName>
        <fullName evidence="7">Aminoacyl-tRNA synthetase class Ia domain-containing protein</fullName>
    </recommendedName>
</protein>
<dbReference type="PANTHER" id="PTHR42765:SF1">
    <property type="entry name" value="ISOLEUCINE--TRNA LIGASE, MITOCHONDRIAL"/>
    <property type="match status" value="1"/>
</dbReference>
<feature type="domain" description="Aminoacyl-tRNA synthetase class Ia" evidence="7">
    <location>
        <begin position="219"/>
        <end position="274"/>
    </location>
</feature>
<dbReference type="SUPFAM" id="SSF52374">
    <property type="entry name" value="Nucleotidylyl transferase"/>
    <property type="match status" value="1"/>
</dbReference>
<sequence length="291" mass="32231">MIKRRSAPSRARAHPLPSVIHTHQSSRSPLSVDHGDIHVRSGRYSLSARYHPRSTPSLPPSLRRDMNGHLFTSQAFLTSVDAKEIAFRASSTCLVFSRRARSTVSNAAAVAASFRLSLLRWRRHVSTGLGGDLPGSVSKRRARGPIMAAKKVSEGGKEDEGRYKHTVDLPKTAFGMRANSSVREPEIQKLWEDNQVMRRVVARNNGVGYSGCLTGFLHGSFILHDGPPYANGTLHMGHALNKILKDIINRYKLLQSYKIHYVPGWDCHGLPIELKGPCCLLLPPPPPPQFL</sequence>
<dbReference type="InterPro" id="IPR002300">
    <property type="entry name" value="aa-tRNA-synth_Ia"/>
</dbReference>
<evidence type="ECO:0000256" key="5">
    <source>
        <dbReference type="ARBA" id="ARBA00023146"/>
    </source>
</evidence>
<keyword evidence="1" id="KW-0436">Ligase</keyword>
<name>A0A843VIL4_COLES</name>
<dbReference type="GO" id="GO:0005739">
    <property type="term" value="C:mitochondrion"/>
    <property type="evidence" value="ECO:0007669"/>
    <property type="project" value="TreeGrafter"/>
</dbReference>
<comment type="caution">
    <text evidence="8">The sequence shown here is derived from an EMBL/GenBank/DDBJ whole genome shotgun (WGS) entry which is preliminary data.</text>
</comment>
<evidence type="ECO:0000256" key="1">
    <source>
        <dbReference type="ARBA" id="ARBA00022598"/>
    </source>
</evidence>
<dbReference type="GO" id="GO:0004822">
    <property type="term" value="F:isoleucine-tRNA ligase activity"/>
    <property type="evidence" value="ECO:0007669"/>
    <property type="project" value="TreeGrafter"/>
</dbReference>
<dbReference type="PANTHER" id="PTHR42765">
    <property type="entry name" value="SOLEUCYL-TRNA SYNTHETASE"/>
    <property type="match status" value="1"/>
</dbReference>
<dbReference type="GO" id="GO:0005524">
    <property type="term" value="F:ATP binding"/>
    <property type="evidence" value="ECO:0007669"/>
    <property type="project" value="UniProtKB-KW"/>
</dbReference>
<evidence type="ECO:0000256" key="6">
    <source>
        <dbReference type="SAM" id="MobiDB-lite"/>
    </source>
</evidence>
<gene>
    <name evidence="8" type="ORF">Taro_028447</name>
</gene>
<proteinExistence type="predicted"/>
<evidence type="ECO:0000256" key="3">
    <source>
        <dbReference type="ARBA" id="ARBA00022840"/>
    </source>
</evidence>
<dbReference type="Proteomes" id="UP000652761">
    <property type="component" value="Unassembled WGS sequence"/>
</dbReference>
<dbReference type="GO" id="GO:0048608">
    <property type="term" value="P:reproductive structure development"/>
    <property type="evidence" value="ECO:0007669"/>
    <property type="project" value="UniProtKB-ARBA"/>
</dbReference>
<evidence type="ECO:0000259" key="7">
    <source>
        <dbReference type="Pfam" id="PF00133"/>
    </source>
</evidence>
<reference evidence="8" key="1">
    <citation type="submission" date="2017-07" db="EMBL/GenBank/DDBJ databases">
        <title>Taro Niue Genome Assembly and Annotation.</title>
        <authorList>
            <person name="Atibalentja N."/>
            <person name="Keating K."/>
            <person name="Fields C.J."/>
        </authorList>
    </citation>
    <scope>NUCLEOTIDE SEQUENCE</scope>
    <source>
        <strain evidence="8">Niue_2</strain>
        <tissue evidence="8">Leaf</tissue>
    </source>
</reference>
<keyword evidence="5" id="KW-0030">Aminoacyl-tRNA synthetase</keyword>
<dbReference type="GO" id="GO:0006428">
    <property type="term" value="P:isoleucyl-tRNA aminoacylation"/>
    <property type="evidence" value="ECO:0007669"/>
    <property type="project" value="TreeGrafter"/>
</dbReference>
<evidence type="ECO:0000313" key="8">
    <source>
        <dbReference type="EMBL" id="MQL95775.1"/>
    </source>
</evidence>
<dbReference type="PROSITE" id="PS00178">
    <property type="entry name" value="AA_TRNA_LIGASE_I"/>
    <property type="match status" value="1"/>
</dbReference>
<dbReference type="InterPro" id="IPR001412">
    <property type="entry name" value="aa-tRNA-synth_I_CS"/>
</dbReference>
<dbReference type="AlphaFoldDB" id="A0A843VIL4"/>
<dbReference type="InterPro" id="IPR014729">
    <property type="entry name" value="Rossmann-like_a/b/a_fold"/>
</dbReference>
<dbReference type="GO" id="GO:0009791">
    <property type="term" value="P:post-embryonic development"/>
    <property type="evidence" value="ECO:0007669"/>
    <property type="project" value="UniProtKB-ARBA"/>
</dbReference>
<evidence type="ECO:0000256" key="4">
    <source>
        <dbReference type="ARBA" id="ARBA00022917"/>
    </source>
</evidence>
<feature type="compositionally biased region" description="Basic residues" evidence="6">
    <location>
        <begin position="1"/>
        <end position="13"/>
    </location>
</feature>
<dbReference type="Gene3D" id="3.40.50.620">
    <property type="entry name" value="HUPs"/>
    <property type="match status" value="1"/>
</dbReference>
<keyword evidence="2" id="KW-0547">Nucleotide-binding</keyword>
<feature type="region of interest" description="Disordered" evidence="6">
    <location>
        <begin position="1"/>
        <end position="34"/>
    </location>
</feature>
<keyword evidence="9" id="KW-1185">Reference proteome</keyword>
<evidence type="ECO:0000256" key="2">
    <source>
        <dbReference type="ARBA" id="ARBA00022741"/>
    </source>
</evidence>
<dbReference type="EMBL" id="NMUH01001833">
    <property type="protein sequence ID" value="MQL95775.1"/>
    <property type="molecule type" value="Genomic_DNA"/>
</dbReference>
<evidence type="ECO:0000313" key="9">
    <source>
        <dbReference type="Proteomes" id="UP000652761"/>
    </source>
</evidence>
<keyword evidence="4" id="KW-0648">Protein biosynthesis</keyword>
<organism evidence="8 9">
    <name type="scientific">Colocasia esculenta</name>
    <name type="common">Wild taro</name>
    <name type="synonym">Arum esculentum</name>
    <dbReference type="NCBI Taxonomy" id="4460"/>
    <lineage>
        <taxon>Eukaryota</taxon>
        <taxon>Viridiplantae</taxon>
        <taxon>Streptophyta</taxon>
        <taxon>Embryophyta</taxon>
        <taxon>Tracheophyta</taxon>
        <taxon>Spermatophyta</taxon>
        <taxon>Magnoliopsida</taxon>
        <taxon>Liliopsida</taxon>
        <taxon>Araceae</taxon>
        <taxon>Aroideae</taxon>
        <taxon>Colocasieae</taxon>
        <taxon>Colocasia</taxon>
    </lineage>
</organism>